<dbReference type="PANTHER" id="PTHR45526:SF1">
    <property type="entry name" value="TRANSCRIPTIONAL REGULATORY PROTEIN DCUR-RELATED"/>
    <property type="match status" value="1"/>
</dbReference>
<feature type="modified residue" description="4-aspartylphosphate" evidence="10">
    <location>
        <position position="54"/>
    </location>
</feature>
<gene>
    <name evidence="12" type="ORF">SAMN05660742_110122</name>
</gene>
<dbReference type="PANTHER" id="PTHR45526">
    <property type="entry name" value="TRANSCRIPTIONAL REGULATORY PROTEIN DPIA"/>
    <property type="match status" value="1"/>
</dbReference>
<dbReference type="SUPFAM" id="SSF52172">
    <property type="entry name" value="CheY-like"/>
    <property type="match status" value="1"/>
</dbReference>
<evidence type="ECO:0000256" key="10">
    <source>
        <dbReference type="PROSITE-ProRule" id="PRU00169"/>
    </source>
</evidence>
<organism evidence="12 13">
    <name type="scientific">Propionispira arboris</name>
    <dbReference type="NCBI Taxonomy" id="84035"/>
    <lineage>
        <taxon>Bacteria</taxon>
        <taxon>Bacillati</taxon>
        <taxon>Bacillota</taxon>
        <taxon>Negativicutes</taxon>
        <taxon>Selenomonadales</taxon>
        <taxon>Selenomonadaceae</taxon>
        <taxon>Propionispira</taxon>
    </lineage>
</organism>
<sequence length="234" mass="26902">MIKVIIVEDDPMVAELNKRYIELVEGFEVQAVLHSADAALQMLDTCAVDLVLLDIFMPGMNGIDLLMKIREKGKSIDVIVVTAACDNATIMRALRFGAIDYIIKPFEFDRLKDALANYKELIQVMREDAVIEQKDLDHYILYKDHAVNVQLPKGIDRNTLKRVWDKIQSSQQKIFSTEEIAVQVGISRVSMRKYLEFMKEIDVLKLELIYGTIGRPVYKYRCATMGTQLITRYF</sequence>
<accession>A0A1H6ZVV4</accession>
<evidence type="ECO:0000256" key="5">
    <source>
        <dbReference type="ARBA" id="ARBA00023015"/>
    </source>
</evidence>
<keyword evidence="4 9" id="KW-0902">Two-component regulatory system</keyword>
<dbReference type="Gene3D" id="3.40.50.2300">
    <property type="match status" value="1"/>
</dbReference>
<dbReference type="GO" id="GO:0000156">
    <property type="term" value="F:phosphorelay response regulator activity"/>
    <property type="evidence" value="ECO:0007669"/>
    <property type="project" value="TreeGrafter"/>
</dbReference>
<dbReference type="PROSITE" id="PS50110">
    <property type="entry name" value="RESPONSE_REGULATORY"/>
    <property type="match status" value="1"/>
</dbReference>
<keyword evidence="8 9" id="KW-0804">Transcription</keyword>
<keyword evidence="7 9" id="KW-0010">Activator</keyword>
<dbReference type="InterPro" id="IPR001789">
    <property type="entry name" value="Sig_transdc_resp-reg_receiver"/>
</dbReference>
<evidence type="ECO:0000256" key="4">
    <source>
        <dbReference type="ARBA" id="ARBA00023012"/>
    </source>
</evidence>
<dbReference type="InterPro" id="IPR051271">
    <property type="entry name" value="2C-system_Tx_regulators"/>
</dbReference>
<keyword evidence="2 9" id="KW-0963">Cytoplasm</keyword>
<evidence type="ECO:0000313" key="12">
    <source>
        <dbReference type="EMBL" id="SEJ56776.1"/>
    </source>
</evidence>
<dbReference type="Proteomes" id="UP000199662">
    <property type="component" value="Unassembled WGS sequence"/>
</dbReference>
<dbReference type="PIRSF" id="PIRSF006171">
    <property type="entry name" value="RR_citrat_malat"/>
    <property type="match status" value="1"/>
</dbReference>
<dbReference type="STRING" id="84035.SAMN05660742_110122"/>
<reference evidence="12 13" key="1">
    <citation type="submission" date="2016-10" db="EMBL/GenBank/DDBJ databases">
        <authorList>
            <person name="de Groot N.N."/>
        </authorList>
    </citation>
    <scope>NUCLEOTIDE SEQUENCE [LARGE SCALE GENOMIC DNA]</scope>
    <source>
        <strain evidence="12 13">DSM 2179</strain>
    </source>
</reference>
<evidence type="ECO:0000313" key="13">
    <source>
        <dbReference type="Proteomes" id="UP000199662"/>
    </source>
</evidence>
<protein>
    <recommendedName>
        <fullName evidence="9">Transcriptional regulatory protein</fullName>
    </recommendedName>
</protein>
<evidence type="ECO:0000256" key="1">
    <source>
        <dbReference type="ARBA" id="ARBA00004496"/>
    </source>
</evidence>
<evidence type="ECO:0000256" key="8">
    <source>
        <dbReference type="ARBA" id="ARBA00023163"/>
    </source>
</evidence>
<keyword evidence="3 10" id="KW-0597">Phosphoprotein</keyword>
<dbReference type="AlphaFoldDB" id="A0A1H6ZVV4"/>
<keyword evidence="6 9" id="KW-0238">DNA-binding</keyword>
<dbReference type="GO" id="GO:0003677">
    <property type="term" value="F:DNA binding"/>
    <property type="evidence" value="ECO:0007669"/>
    <property type="project" value="UniProtKB-KW"/>
</dbReference>
<dbReference type="GO" id="GO:0005737">
    <property type="term" value="C:cytoplasm"/>
    <property type="evidence" value="ECO:0007669"/>
    <property type="project" value="UniProtKB-SubCell"/>
</dbReference>
<evidence type="ECO:0000256" key="3">
    <source>
        <dbReference type="ARBA" id="ARBA00022553"/>
    </source>
</evidence>
<evidence type="ECO:0000259" key="11">
    <source>
        <dbReference type="PROSITE" id="PS50110"/>
    </source>
</evidence>
<keyword evidence="5 9" id="KW-0805">Transcription regulation</keyword>
<dbReference type="RefSeq" id="WP_091831752.1">
    <property type="nucleotide sequence ID" value="NZ_FNZK01000010.1"/>
</dbReference>
<dbReference type="GO" id="GO:0003700">
    <property type="term" value="F:DNA-binding transcription factor activity"/>
    <property type="evidence" value="ECO:0007669"/>
    <property type="project" value="InterPro"/>
</dbReference>
<proteinExistence type="predicted"/>
<evidence type="ECO:0000256" key="2">
    <source>
        <dbReference type="ARBA" id="ARBA00022490"/>
    </source>
</evidence>
<evidence type="ECO:0000256" key="7">
    <source>
        <dbReference type="ARBA" id="ARBA00023159"/>
    </source>
</evidence>
<comment type="subcellular location">
    <subcellularLocation>
        <location evidence="1 9">Cytoplasm</location>
    </subcellularLocation>
</comment>
<keyword evidence="13" id="KW-1185">Reference proteome</keyword>
<evidence type="ECO:0000256" key="9">
    <source>
        <dbReference type="PIRNR" id="PIRNR006171"/>
    </source>
</evidence>
<name>A0A1H6ZVV4_9FIRM</name>
<dbReference type="InterPro" id="IPR024187">
    <property type="entry name" value="Sig_transdc_resp-reg_cit/mal"/>
</dbReference>
<dbReference type="InterPro" id="IPR011006">
    <property type="entry name" value="CheY-like_superfamily"/>
</dbReference>
<evidence type="ECO:0000256" key="6">
    <source>
        <dbReference type="ARBA" id="ARBA00023125"/>
    </source>
</evidence>
<feature type="domain" description="Response regulatory" evidence="11">
    <location>
        <begin position="3"/>
        <end position="119"/>
    </location>
</feature>
<dbReference type="EMBL" id="FNZK01000010">
    <property type="protein sequence ID" value="SEJ56776.1"/>
    <property type="molecule type" value="Genomic_DNA"/>
</dbReference>
<dbReference type="SMART" id="SM00448">
    <property type="entry name" value="REC"/>
    <property type="match status" value="1"/>
</dbReference>
<dbReference type="Pfam" id="PF00072">
    <property type="entry name" value="Response_reg"/>
    <property type="match status" value="1"/>
</dbReference>